<dbReference type="GeneID" id="85399187"/>
<evidence type="ECO:0000313" key="2">
    <source>
        <dbReference type="Proteomes" id="UP001244207"/>
    </source>
</evidence>
<gene>
    <name evidence="1" type="ORF">BDZ83DRAFT_767493</name>
</gene>
<dbReference type="AlphaFoldDB" id="A0AAD8X8X9"/>
<proteinExistence type="predicted"/>
<evidence type="ECO:0000313" key="1">
    <source>
        <dbReference type="EMBL" id="KAK1709123.1"/>
    </source>
</evidence>
<dbReference type="Proteomes" id="UP001244207">
    <property type="component" value="Unassembled WGS sequence"/>
</dbReference>
<organism evidence="1 2">
    <name type="scientific">Glomerella acutata</name>
    <name type="common">Colletotrichum acutatum</name>
    <dbReference type="NCBI Taxonomy" id="27357"/>
    <lineage>
        <taxon>Eukaryota</taxon>
        <taxon>Fungi</taxon>
        <taxon>Dikarya</taxon>
        <taxon>Ascomycota</taxon>
        <taxon>Pezizomycotina</taxon>
        <taxon>Sordariomycetes</taxon>
        <taxon>Hypocreomycetidae</taxon>
        <taxon>Glomerellales</taxon>
        <taxon>Glomerellaceae</taxon>
        <taxon>Colletotrichum</taxon>
        <taxon>Colletotrichum acutatum species complex</taxon>
    </lineage>
</organism>
<reference evidence="1" key="1">
    <citation type="submission" date="2021-12" db="EMBL/GenBank/DDBJ databases">
        <title>Comparative genomics, transcriptomics and evolutionary studies reveal genomic signatures of adaptation to plant cell wall in hemibiotrophic fungi.</title>
        <authorList>
            <consortium name="DOE Joint Genome Institute"/>
            <person name="Baroncelli R."/>
            <person name="Diaz J.F."/>
            <person name="Benocci T."/>
            <person name="Peng M."/>
            <person name="Battaglia E."/>
            <person name="Haridas S."/>
            <person name="Andreopoulos W."/>
            <person name="Labutti K."/>
            <person name="Pangilinan J."/>
            <person name="Floch G.L."/>
            <person name="Makela M.R."/>
            <person name="Henrissat B."/>
            <person name="Grigoriev I.V."/>
            <person name="Crouch J.A."/>
            <person name="De Vries R.P."/>
            <person name="Sukno S.A."/>
            <person name="Thon M.R."/>
        </authorList>
    </citation>
    <scope>NUCLEOTIDE SEQUENCE</scope>
    <source>
        <strain evidence="1">CBS 112980</strain>
    </source>
</reference>
<protein>
    <submittedName>
        <fullName evidence="1">Uncharacterized protein</fullName>
    </submittedName>
</protein>
<name>A0AAD8X8X9_GLOAC</name>
<dbReference type="EMBL" id="JAHMHS010000187">
    <property type="protein sequence ID" value="KAK1709123.1"/>
    <property type="molecule type" value="Genomic_DNA"/>
</dbReference>
<comment type="caution">
    <text evidence="1">The sequence shown here is derived from an EMBL/GenBank/DDBJ whole genome shotgun (WGS) entry which is preliminary data.</text>
</comment>
<accession>A0AAD8X8X9</accession>
<keyword evidence="2" id="KW-1185">Reference proteome</keyword>
<dbReference type="RefSeq" id="XP_060358462.1">
    <property type="nucleotide sequence ID" value="XM_060515289.1"/>
</dbReference>
<sequence>MPTPTSRSCRWIAVPRASRIPPELQHILSGRADLRRILAKSFPPVCKMPLLNTVESCILRHASWPREMRIRPSGIHNSDRKGVRRQRLHPWQDTDNAKNCSAETEERSHTAVAGEQFSDIPTLGGRSLVEALSVIFDGLLYDGLDFSECCMAKSISDTVTQESRPNN</sequence>